<sequence>MSTEKTGIGQVIFTSFKPIIKMAAVGGGGVIFARKGYLTPESCKANASLIMNLLLPLLIFSTVLPAFDSGNMESVLAVVITGSFYQVLGLSFGLIVRWLTPTPKSWKGGVLAAGAFSNLGDLVISYISTLAKSAPFDPDKDVAKGIAYASIFMVVQLTAIFNLGGLQLIKRDFDPRPEVLLDTVNLVSRLASARRKTPGVPGSRLSCELNQTMTSSSEGISPACEVPTTPAMPAATAAVLEGLGRPLSSSSPRHPDIQTTAATTTIPEIPNSQAPTIADSSSASPPTPTPISLRIWTALKPLLTPPSLSLVFSLVIANVPYLKALFVHTPTVPTTKIPNAPDDKPPLDFIMEIATFSGPCVPVLGMLLLGAALSRLSMNNLPKGFWKAAVLMALLKLVLGPIIGIAWTTQLKKRTNWIDPNDKILEFVMIISSGAPTATSNVYLTNIFAPLGEECLEMSALSA</sequence>
<feature type="transmembrane region" description="Helical" evidence="6">
    <location>
        <begin position="108"/>
        <end position="127"/>
    </location>
</feature>
<keyword evidence="4 6" id="KW-0472">Membrane</keyword>
<dbReference type="OrthoDB" id="435607at2759"/>
<reference evidence="7 8" key="1">
    <citation type="journal article" date="2018" name="Nat. Ecol. Evol.">
        <title>Pezizomycetes genomes reveal the molecular basis of ectomycorrhizal truffle lifestyle.</title>
        <authorList>
            <person name="Murat C."/>
            <person name="Payen T."/>
            <person name="Noel B."/>
            <person name="Kuo A."/>
            <person name="Morin E."/>
            <person name="Chen J."/>
            <person name="Kohler A."/>
            <person name="Krizsan K."/>
            <person name="Balestrini R."/>
            <person name="Da Silva C."/>
            <person name="Montanini B."/>
            <person name="Hainaut M."/>
            <person name="Levati E."/>
            <person name="Barry K.W."/>
            <person name="Belfiori B."/>
            <person name="Cichocki N."/>
            <person name="Clum A."/>
            <person name="Dockter R.B."/>
            <person name="Fauchery L."/>
            <person name="Guy J."/>
            <person name="Iotti M."/>
            <person name="Le Tacon F."/>
            <person name="Lindquist E.A."/>
            <person name="Lipzen A."/>
            <person name="Malagnac F."/>
            <person name="Mello A."/>
            <person name="Molinier V."/>
            <person name="Miyauchi S."/>
            <person name="Poulain J."/>
            <person name="Riccioni C."/>
            <person name="Rubini A."/>
            <person name="Sitrit Y."/>
            <person name="Splivallo R."/>
            <person name="Traeger S."/>
            <person name="Wang M."/>
            <person name="Zifcakova L."/>
            <person name="Wipf D."/>
            <person name="Zambonelli A."/>
            <person name="Paolocci F."/>
            <person name="Nowrousian M."/>
            <person name="Ottonello S."/>
            <person name="Baldrian P."/>
            <person name="Spatafora J.W."/>
            <person name="Henrissat B."/>
            <person name="Nagy L.G."/>
            <person name="Aury J.M."/>
            <person name="Wincker P."/>
            <person name="Grigoriev I.V."/>
            <person name="Bonfante P."/>
            <person name="Martin F.M."/>
        </authorList>
    </citation>
    <scope>NUCLEOTIDE SEQUENCE [LARGE SCALE GENOMIC DNA]</scope>
    <source>
        <strain evidence="7 8">120613-1</strain>
    </source>
</reference>
<dbReference type="PANTHER" id="PTHR31274">
    <property type="entry name" value="PROTEIN ECM3"/>
    <property type="match status" value="1"/>
</dbReference>
<keyword evidence="3 6" id="KW-1133">Transmembrane helix</keyword>
<dbReference type="GO" id="GO:0055085">
    <property type="term" value="P:transmembrane transport"/>
    <property type="evidence" value="ECO:0007669"/>
    <property type="project" value="InterPro"/>
</dbReference>
<dbReference type="GO" id="GO:0016020">
    <property type="term" value="C:membrane"/>
    <property type="evidence" value="ECO:0007669"/>
    <property type="project" value="UniProtKB-SubCell"/>
</dbReference>
<feature type="transmembrane region" description="Helical" evidence="6">
    <location>
        <begin position="12"/>
        <end position="33"/>
    </location>
</feature>
<feature type="compositionally biased region" description="Low complexity" evidence="5">
    <location>
        <begin position="274"/>
        <end position="284"/>
    </location>
</feature>
<dbReference type="AlphaFoldDB" id="A0A3N4K5E5"/>
<feature type="transmembrane region" description="Helical" evidence="6">
    <location>
        <begin position="45"/>
        <end position="64"/>
    </location>
</feature>
<accession>A0A3N4K5E5</accession>
<evidence type="ECO:0000256" key="3">
    <source>
        <dbReference type="ARBA" id="ARBA00022989"/>
    </source>
</evidence>
<feature type="transmembrane region" description="Helical" evidence="6">
    <location>
        <begin position="76"/>
        <end position="96"/>
    </location>
</feature>
<feature type="transmembrane region" description="Helical" evidence="6">
    <location>
        <begin position="349"/>
        <end position="373"/>
    </location>
</feature>
<organism evidence="7 8">
    <name type="scientific">Choiromyces venosus 120613-1</name>
    <dbReference type="NCBI Taxonomy" id="1336337"/>
    <lineage>
        <taxon>Eukaryota</taxon>
        <taxon>Fungi</taxon>
        <taxon>Dikarya</taxon>
        <taxon>Ascomycota</taxon>
        <taxon>Pezizomycotina</taxon>
        <taxon>Pezizomycetes</taxon>
        <taxon>Pezizales</taxon>
        <taxon>Tuberaceae</taxon>
        <taxon>Choiromyces</taxon>
    </lineage>
</organism>
<dbReference type="Pfam" id="PF03547">
    <property type="entry name" value="Mem_trans"/>
    <property type="match status" value="1"/>
</dbReference>
<feature type="transmembrane region" description="Helical" evidence="6">
    <location>
        <begin position="385"/>
        <end position="407"/>
    </location>
</feature>
<protein>
    <recommendedName>
        <fullName evidence="9">Auxin efflux carrier</fullName>
    </recommendedName>
</protein>
<dbReference type="EMBL" id="ML120358">
    <property type="protein sequence ID" value="RPB04442.1"/>
    <property type="molecule type" value="Genomic_DNA"/>
</dbReference>
<keyword evidence="2 6" id="KW-0812">Transmembrane</keyword>
<evidence type="ECO:0000256" key="4">
    <source>
        <dbReference type="ARBA" id="ARBA00023136"/>
    </source>
</evidence>
<evidence type="ECO:0000256" key="5">
    <source>
        <dbReference type="SAM" id="MobiDB-lite"/>
    </source>
</evidence>
<evidence type="ECO:0000313" key="8">
    <source>
        <dbReference type="Proteomes" id="UP000276215"/>
    </source>
</evidence>
<feature type="transmembrane region" description="Helical" evidence="6">
    <location>
        <begin position="147"/>
        <end position="166"/>
    </location>
</feature>
<keyword evidence="8" id="KW-1185">Reference proteome</keyword>
<evidence type="ECO:0008006" key="9">
    <source>
        <dbReference type="Google" id="ProtNLM"/>
    </source>
</evidence>
<dbReference type="Proteomes" id="UP000276215">
    <property type="component" value="Unassembled WGS sequence"/>
</dbReference>
<comment type="subcellular location">
    <subcellularLocation>
        <location evidence="1">Membrane</location>
        <topology evidence="1">Multi-pass membrane protein</topology>
    </subcellularLocation>
</comment>
<dbReference type="InterPro" id="IPR004776">
    <property type="entry name" value="Mem_transp_PIN-like"/>
</dbReference>
<evidence type="ECO:0000313" key="7">
    <source>
        <dbReference type="EMBL" id="RPB04442.1"/>
    </source>
</evidence>
<dbReference type="PANTHER" id="PTHR31274:SF1">
    <property type="entry name" value="AGL149CP"/>
    <property type="match status" value="1"/>
</dbReference>
<proteinExistence type="predicted"/>
<feature type="region of interest" description="Disordered" evidence="5">
    <location>
        <begin position="262"/>
        <end position="285"/>
    </location>
</feature>
<evidence type="ECO:0000256" key="1">
    <source>
        <dbReference type="ARBA" id="ARBA00004141"/>
    </source>
</evidence>
<dbReference type="STRING" id="1336337.A0A3N4K5E5"/>
<name>A0A3N4K5E5_9PEZI</name>
<evidence type="ECO:0000256" key="2">
    <source>
        <dbReference type="ARBA" id="ARBA00022692"/>
    </source>
</evidence>
<gene>
    <name evidence="7" type="ORF">L873DRAFT_1758966</name>
</gene>
<evidence type="ECO:0000256" key="6">
    <source>
        <dbReference type="SAM" id="Phobius"/>
    </source>
</evidence>
<dbReference type="InterPro" id="IPR040254">
    <property type="entry name" value="Ecm3-like"/>
</dbReference>